<dbReference type="InterPro" id="IPR029010">
    <property type="entry name" value="ThuA-like"/>
</dbReference>
<name>A0AAJ0A5V0_9PEZI</name>
<evidence type="ECO:0000313" key="3">
    <source>
        <dbReference type="Proteomes" id="UP001224890"/>
    </source>
</evidence>
<gene>
    <name evidence="2" type="ORF">BDP55DRAFT_80078</name>
</gene>
<dbReference type="SUPFAM" id="SSF52317">
    <property type="entry name" value="Class I glutamine amidotransferase-like"/>
    <property type="match status" value="1"/>
</dbReference>
<evidence type="ECO:0000259" key="1">
    <source>
        <dbReference type="Pfam" id="PF06283"/>
    </source>
</evidence>
<dbReference type="GeneID" id="85465753"/>
<comment type="caution">
    <text evidence="2">The sequence shown here is derived from an EMBL/GenBank/DDBJ whole genome shotgun (WGS) entry which is preliminary data.</text>
</comment>
<dbReference type="AlphaFoldDB" id="A0AAJ0A5V0"/>
<dbReference type="RefSeq" id="XP_060421418.1">
    <property type="nucleotide sequence ID" value="XM_060581227.1"/>
</dbReference>
<dbReference type="InterPro" id="IPR029062">
    <property type="entry name" value="Class_I_gatase-like"/>
</dbReference>
<proteinExistence type="predicted"/>
<keyword evidence="3" id="KW-1185">Reference proteome</keyword>
<evidence type="ECO:0000313" key="2">
    <source>
        <dbReference type="EMBL" id="KAK1656654.1"/>
    </source>
</evidence>
<protein>
    <submittedName>
        <fullName evidence="2">Glycosyl hydrolase</fullName>
    </submittedName>
</protein>
<dbReference type="Pfam" id="PF06283">
    <property type="entry name" value="ThuA"/>
    <property type="match status" value="1"/>
</dbReference>
<dbReference type="PANTHER" id="PTHR40469">
    <property type="entry name" value="SECRETED GLYCOSYL HYDROLASE"/>
    <property type="match status" value="1"/>
</dbReference>
<feature type="domain" description="ThuA-like" evidence="1">
    <location>
        <begin position="14"/>
        <end position="239"/>
    </location>
</feature>
<accession>A0AAJ0A5V0</accession>
<dbReference type="EMBL" id="JAHMHR010000135">
    <property type="protein sequence ID" value="KAK1656654.1"/>
    <property type="molecule type" value="Genomic_DNA"/>
</dbReference>
<reference evidence="2" key="1">
    <citation type="submission" date="2021-06" db="EMBL/GenBank/DDBJ databases">
        <title>Comparative genomics, transcriptomics and evolutionary studies reveal genomic signatures of adaptation to plant cell wall in hemibiotrophic fungi.</title>
        <authorList>
            <consortium name="DOE Joint Genome Institute"/>
            <person name="Baroncelli R."/>
            <person name="Diaz J.F."/>
            <person name="Benocci T."/>
            <person name="Peng M."/>
            <person name="Battaglia E."/>
            <person name="Haridas S."/>
            <person name="Andreopoulos W."/>
            <person name="Labutti K."/>
            <person name="Pangilinan J."/>
            <person name="Floch G.L."/>
            <person name="Makela M.R."/>
            <person name="Henrissat B."/>
            <person name="Grigoriev I.V."/>
            <person name="Crouch J.A."/>
            <person name="De Vries R.P."/>
            <person name="Sukno S.A."/>
            <person name="Thon M.R."/>
        </authorList>
    </citation>
    <scope>NUCLEOTIDE SEQUENCE</scope>
    <source>
        <strain evidence="2">CBS 193.32</strain>
    </source>
</reference>
<dbReference type="Gene3D" id="3.40.50.880">
    <property type="match status" value="1"/>
</dbReference>
<dbReference type="Proteomes" id="UP001224890">
    <property type="component" value="Unassembled WGS sequence"/>
</dbReference>
<keyword evidence="2" id="KW-0378">Hydrolase</keyword>
<organism evidence="2 3">
    <name type="scientific">Colletotrichum godetiae</name>
    <dbReference type="NCBI Taxonomy" id="1209918"/>
    <lineage>
        <taxon>Eukaryota</taxon>
        <taxon>Fungi</taxon>
        <taxon>Dikarya</taxon>
        <taxon>Ascomycota</taxon>
        <taxon>Pezizomycotina</taxon>
        <taxon>Sordariomycetes</taxon>
        <taxon>Hypocreomycetidae</taxon>
        <taxon>Glomerellales</taxon>
        <taxon>Glomerellaceae</taxon>
        <taxon>Colletotrichum</taxon>
        <taxon>Colletotrichum acutatum species complex</taxon>
    </lineage>
</organism>
<dbReference type="PANTHER" id="PTHR40469:SF2">
    <property type="entry name" value="GALACTOSE-BINDING DOMAIN-LIKE SUPERFAMILY PROTEIN"/>
    <property type="match status" value="1"/>
</dbReference>
<dbReference type="GO" id="GO:0016787">
    <property type="term" value="F:hydrolase activity"/>
    <property type="evidence" value="ECO:0007669"/>
    <property type="project" value="UniProtKB-KW"/>
</dbReference>
<sequence length="250" mass="27713">MTPNPPKLAREPFRVLAFSKTSGFRHDCIEAAVSAVKALGKHTGLFTVDASEDAEASINPRSLATYATVVFLHCTGTFLNVEQLSALKGHVNSGGGFVGVHAAASGLREDDWYGKLVGAHFDQHPPPEEGTCIIEDPGHFIMRSGGGNHPAEACYDVRKQWTDEWYNFLSHPRDNDNLHILARGDPTSFQGGSMGDDHPLVWCQEFDGGRSFYTALGHYEEAYEDKWFVEQLLRAILWTARHEEEVILDV</sequence>